<gene>
    <name evidence="1" type="ORF">CDAR_603791</name>
</gene>
<proteinExistence type="predicted"/>
<sequence>MYTSHQPGAPAVATAKGGKAAMRVNCQLERGRLELGVEMSHIDPNIPKDPRVIHNVWLSIKVATAAAVRQKAPPIEKLLLLCSK</sequence>
<comment type="caution">
    <text evidence="1">The sequence shown here is derived from an EMBL/GenBank/DDBJ whole genome shotgun (WGS) entry which is preliminary data.</text>
</comment>
<organism evidence="1 2">
    <name type="scientific">Caerostris darwini</name>
    <dbReference type="NCBI Taxonomy" id="1538125"/>
    <lineage>
        <taxon>Eukaryota</taxon>
        <taxon>Metazoa</taxon>
        <taxon>Ecdysozoa</taxon>
        <taxon>Arthropoda</taxon>
        <taxon>Chelicerata</taxon>
        <taxon>Arachnida</taxon>
        <taxon>Araneae</taxon>
        <taxon>Araneomorphae</taxon>
        <taxon>Entelegynae</taxon>
        <taxon>Araneoidea</taxon>
        <taxon>Araneidae</taxon>
        <taxon>Caerostris</taxon>
    </lineage>
</organism>
<evidence type="ECO:0000313" key="1">
    <source>
        <dbReference type="EMBL" id="GIY41149.1"/>
    </source>
</evidence>
<evidence type="ECO:0000313" key="2">
    <source>
        <dbReference type="Proteomes" id="UP001054837"/>
    </source>
</evidence>
<dbReference type="EMBL" id="BPLQ01009034">
    <property type="protein sequence ID" value="GIY41149.1"/>
    <property type="molecule type" value="Genomic_DNA"/>
</dbReference>
<accession>A0AAV4T4P6</accession>
<protein>
    <submittedName>
        <fullName evidence="1">Uncharacterized protein</fullName>
    </submittedName>
</protein>
<name>A0AAV4T4P6_9ARAC</name>
<reference evidence="1 2" key="1">
    <citation type="submission" date="2021-06" db="EMBL/GenBank/DDBJ databases">
        <title>Caerostris darwini draft genome.</title>
        <authorList>
            <person name="Kono N."/>
            <person name="Arakawa K."/>
        </authorList>
    </citation>
    <scope>NUCLEOTIDE SEQUENCE [LARGE SCALE GENOMIC DNA]</scope>
</reference>
<keyword evidence="2" id="KW-1185">Reference proteome</keyword>
<dbReference type="Proteomes" id="UP001054837">
    <property type="component" value="Unassembled WGS sequence"/>
</dbReference>
<dbReference type="AlphaFoldDB" id="A0AAV4T4P6"/>